<dbReference type="InterPro" id="IPR050549">
    <property type="entry name" value="MFS_Trehalose_Transporter"/>
</dbReference>
<keyword evidence="11" id="KW-1185">Reference proteome</keyword>
<evidence type="ECO:0000256" key="6">
    <source>
        <dbReference type="ARBA" id="ARBA00022989"/>
    </source>
</evidence>
<feature type="transmembrane region" description="Helical" evidence="8">
    <location>
        <begin position="36"/>
        <end position="58"/>
    </location>
</feature>
<dbReference type="Pfam" id="PF00083">
    <property type="entry name" value="Sugar_tr"/>
    <property type="match status" value="1"/>
</dbReference>
<dbReference type="InterPro" id="IPR005828">
    <property type="entry name" value="MFS_sugar_transport-like"/>
</dbReference>
<evidence type="ECO:0000313" key="10">
    <source>
        <dbReference type="EMBL" id="CAG9861745.1"/>
    </source>
</evidence>
<feature type="transmembrane region" description="Helical" evidence="8">
    <location>
        <begin position="173"/>
        <end position="192"/>
    </location>
</feature>
<evidence type="ECO:0000256" key="7">
    <source>
        <dbReference type="ARBA" id="ARBA00023136"/>
    </source>
</evidence>
<dbReference type="Proteomes" id="UP001153712">
    <property type="component" value="Chromosome 4"/>
</dbReference>
<feature type="transmembrane region" description="Helical" evidence="8">
    <location>
        <begin position="443"/>
        <end position="467"/>
    </location>
</feature>
<feature type="transmembrane region" description="Helical" evidence="8">
    <location>
        <begin position="319"/>
        <end position="338"/>
    </location>
</feature>
<evidence type="ECO:0000256" key="3">
    <source>
        <dbReference type="ARBA" id="ARBA00022475"/>
    </source>
</evidence>
<evidence type="ECO:0000256" key="4">
    <source>
        <dbReference type="ARBA" id="ARBA00022597"/>
    </source>
</evidence>
<dbReference type="PANTHER" id="PTHR48021:SF47">
    <property type="entry name" value="GH17672P"/>
    <property type="match status" value="1"/>
</dbReference>
<keyword evidence="6 8" id="KW-1133">Transmembrane helix</keyword>
<feature type="transmembrane region" description="Helical" evidence="8">
    <location>
        <begin position="204"/>
        <end position="226"/>
    </location>
</feature>
<keyword evidence="4" id="KW-0762">Sugar transport</keyword>
<feature type="transmembrane region" description="Helical" evidence="8">
    <location>
        <begin position="373"/>
        <end position="400"/>
    </location>
</feature>
<feature type="transmembrane region" description="Helical" evidence="8">
    <location>
        <begin position="144"/>
        <end position="161"/>
    </location>
</feature>
<keyword evidence="7 8" id="KW-0472">Membrane</keyword>
<feature type="transmembrane region" description="Helical" evidence="8">
    <location>
        <begin position="412"/>
        <end position="431"/>
    </location>
</feature>
<evidence type="ECO:0000256" key="1">
    <source>
        <dbReference type="ARBA" id="ARBA00004651"/>
    </source>
</evidence>
<keyword evidence="5 8" id="KW-0812">Transmembrane</keyword>
<feature type="transmembrane region" description="Helical" evidence="8">
    <location>
        <begin position="281"/>
        <end position="307"/>
    </location>
</feature>
<dbReference type="FunFam" id="1.20.1250.20:FF:000218">
    <property type="entry name" value="facilitated trehalose transporter Tret1"/>
    <property type="match status" value="1"/>
</dbReference>
<evidence type="ECO:0000313" key="11">
    <source>
        <dbReference type="Proteomes" id="UP001153712"/>
    </source>
</evidence>
<dbReference type="PANTHER" id="PTHR48021">
    <property type="match status" value="1"/>
</dbReference>
<name>A0A9N9TNU8_PHYSR</name>
<dbReference type="InterPro" id="IPR020846">
    <property type="entry name" value="MFS_dom"/>
</dbReference>
<evidence type="ECO:0000256" key="2">
    <source>
        <dbReference type="ARBA" id="ARBA00022448"/>
    </source>
</evidence>
<dbReference type="SUPFAM" id="SSF103473">
    <property type="entry name" value="MFS general substrate transporter"/>
    <property type="match status" value="1"/>
</dbReference>
<dbReference type="EMBL" id="OU900097">
    <property type="protein sequence ID" value="CAG9861745.1"/>
    <property type="molecule type" value="Genomic_DNA"/>
</dbReference>
<evidence type="ECO:0000256" key="5">
    <source>
        <dbReference type="ARBA" id="ARBA00022692"/>
    </source>
</evidence>
<dbReference type="PROSITE" id="PS50850">
    <property type="entry name" value="MFS"/>
    <property type="match status" value="1"/>
</dbReference>
<sequence length="484" mass="52950">MDKSKELEVDQHGIKYIPDENGAFAPEKPNHKPDSFFFSFSMLSVVLMVITGASTFSWTSPVIPKLLSNDTDINPLDTPATTLEISTMAGIPNLSSTLGILIAPLFSNTLGRKKSIQIFSLTMLFCNIMVAFSSKMIYITVFRSFIMAGFMGAIASMFLYLAESCETHNRAKYTSLTALALPVGDLLSYTIGPLFSVRTFTLLINIPLILYLIMSIFANESPVFLLSNGSRDKSFKVLLTLRSNKSRKEVEGEFNEIERNLNVKDAGYLSLIKTKEGRRGVALGIIPLLAQYISGAPVILAFLGPIFDSPGAVLSGDNVALIVGVCRIVATYIAISVIEKFNRKSLLLFSSIGCGFCMTVLGVLFFLDSHKSISLTIFQLLSVVFVVSFCVIFCLGLGPVPGVMVSEFFPAELRSVGTSAILTLVTVALYVESAGFPLLDEYAGTYWCLWVFSFNLVAGSIAIYCFVPETRGKSFRQIQAEISR</sequence>
<evidence type="ECO:0000256" key="8">
    <source>
        <dbReference type="SAM" id="Phobius"/>
    </source>
</evidence>
<evidence type="ECO:0000259" key="9">
    <source>
        <dbReference type="PROSITE" id="PS50850"/>
    </source>
</evidence>
<gene>
    <name evidence="10" type="ORF">PHYEVI_LOCUS8075</name>
</gene>
<keyword evidence="2" id="KW-0813">Transport</keyword>
<protein>
    <recommendedName>
        <fullName evidence="9">Major facilitator superfamily (MFS) profile domain-containing protein</fullName>
    </recommendedName>
</protein>
<comment type="subcellular location">
    <subcellularLocation>
        <location evidence="1">Cell membrane</location>
        <topology evidence="1">Multi-pass membrane protein</topology>
    </subcellularLocation>
</comment>
<feature type="domain" description="Major facilitator superfamily (MFS) profile" evidence="9">
    <location>
        <begin position="45"/>
        <end position="471"/>
    </location>
</feature>
<dbReference type="InterPro" id="IPR036259">
    <property type="entry name" value="MFS_trans_sf"/>
</dbReference>
<dbReference type="GO" id="GO:0005886">
    <property type="term" value="C:plasma membrane"/>
    <property type="evidence" value="ECO:0007669"/>
    <property type="project" value="UniProtKB-SubCell"/>
</dbReference>
<reference evidence="10" key="1">
    <citation type="submission" date="2022-01" db="EMBL/GenBank/DDBJ databases">
        <authorList>
            <person name="King R."/>
        </authorList>
    </citation>
    <scope>NUCLEOTIDE SEQUENCE</scope>
</reference>
<feature type="transmembrane region" description="Helical" evidence="8">
    <location>
        <begin position="118"/>
        <end position="138"/>
    </location>
</feature>
<dbReference type="OrthoDB" id="4142200at2759"/>
<feature type="transmembrane region" description="Helical" evidence="8">
    <location>
        <begin position="85"/>
        <end position="106"/>
    </location>
</feature>
<organism evidence="10 11">
    <name type="scientific">Phyllotreta striolata</name>
    <name type="common">Striped flea beetle</name>
    <name type="synonym">Crioceris striolata</name>
    <dbReference type="NCBI Taxonomy" id="444603"/>
    <lineage>
        <taxon>Eukaryota</taxon>
        <taxon>Metazoa</taxon>
        <taxon>Ecdysozoa</taxon>
        <taxon>Arthropoda</taxon>
        <taxon>Hexapoda</taxon>
        <taxon>Insecta</taxon>
        <taxon>Pterygota</taxon>
        <taxon>Neoptera</taxon>
        <taxon>Endopterygota</taxon>
        <taxon>Coleoptera</taxon>
        <taxon>Polyphaga</taxon>
        <taxon>Cucujiformia</taxon>
        <taxon>Chrysomeloidea</taxon>
        <taxon>Chrysomelidae</taxon>
        <taxon>Galerucinae</taxon>
        <taxon>Alticini</taxon>
        <taxon>Phyllotreta</taxon>
    </lineage>
</organism>
<dbReference type="GO" id="GO:0022857">
    <property type="term" value="F:transmembrane transporter activity"/>
    <property type="evidence" value="ECO:0007669"/>
    <property type="project" value="InterPro"/>
</dbReference>
<dbReference type="Gene3D" id="1.20.1250.20">
    <property type="entry name" value="MFS general substrate transporter like domains"/>
    <property type="match status" value="1"/>
</dbReference>
<keyword evidence="3" id="KW-1003">Cell membrane</keyword>
<accession>A0A9N9TNU8</accession>
<dbReference type="AlphaFoldDB" id="A0A9N9TNU8"/>
<feature type="transmembrane region" description="Helical" evidence="8">
    <location>
        <begin position="345"/>
        <end position="367"/>
    </location>
</feature>
<proteinExistence type="predicted"/>